<dbReference type="AlphaFoldDB" id="A0A8J3WFB5"/>
<dbReference type="Proteomes" id="UP000655044">
    <property type="component" value="Unassembled WGS sequence"/>
</dbReference>
<comment type="caution">
    <text evidence="1">The sequence shown here is derived from an EMBL/GenBank/DDBJ whole genome shotgun (WGS) entry which is preliminary data.</text>
</comment>
<sequence>MTDSPLDRLAQHNPDLADRLHALGREGEQAARQVLAGDYIAALAAAQAHATVIESAIIGLVEAATRSRSATWSQIAQALGLRRKQTAHARYGRTVTDYQVFSPETATLAGNLAPSGSRPAVTEAAERLLRPAWLANDPAAGVRYIAGWSLLRTCMIDEERLAVQTTRVPTRAGRTVTLQLITPYAHFEGNDSSPHQAAAVLSALAGAADLPQRVAALQGRGRLSALGSASAVPMEYCVRIFYDSDTHNAQTPAERLLIGTPLWVRRFLAPVRSSSAR</sequence>
<dbReference type="RefSeq" id="WP_189243661.1">
    <property type="nucleotide sequence ID" value="NZ_BMQP01000047.1"/>
</dbReference>
<name>A0A8J3WFB5_PLARO</name>
<accession>A0A8J3WFB5</accession>
<gene>
    <name evidence="1" type="ORF">Pro02_63720</name>
</gene>
<evidence type="ECO:0000313" key="2">
    <source>
        <dbReference type="Proteomes" id="UP000655044"/>
    </source>
</evidence>
<dbReference type="EMBL" id="BOOI01000070">
    <property type="protein sequence ID" value="GIH87964.1"/>
    <property type="molecule type" value="Genomic_DNA"/>
</dbReference>
<reference evidence="1" key="1">
    <citation type="submission" date="2021-01" db="EMBL/GenBank/DDBJ databases">
        <title>Whole genome shotgun sequence of Planobispora rosea NBRC 15558.</title>
        <authorList>
            <person name="Komaki H."/>
            <person name="Tamura T."/>
        </authorList>
    </citation>
    <scope>NUCLEOTIDE SEQUENCE</scope>
    <source>
        <strain evidence="1">NBRC 15558</strain>
    </source>
</reference>
<proteinExistence type="predicted"/>
<keyword evidence="2" id="KW-1185">Reference proteome</keyword>
<evidence type="ECO:0000313" key="1">
    <source>
        <dbReference type="EMBL" id="GIH87964.1"/>
    </source>
</evidence>
<protein>
    <submittedName>
        <fullName evidence="1">Uncharacterized protein</fullName>
    </submittedName>
</protein>
<organism evidence="1 2">
    <name type="scientific">Planobispora rosea</name>
    <dbReference type="NCBI Taxonomy" id="35762"/>
    <lineage>
        <taxon>Bacteria</taxon>
        <taxon>Bacillati</taxon>
        <taxon>Actinomycetota</taxon>
        <taxon>Actinomycetes</taxon>
        <taxon>Streptosporangiales</taxon>
        <taxon>Streptosporangiaceae</taxon>
        <taxon>Planobispora</taxon>
    </lineage>
</organism>